<dbReference type="AlphaFoldDB" id="A0A0F9MFZ7"/>
<reference evidence="1" key="1">
    <citation type="journal article" date="2015" name="Nature">
        <title>Complex archaea that bridge the gap between prokaryotes and eukaryotes.</title>
        <authorList>
            <person name="Spang A."/>
            <person name="Saw J.H."/>
            <person name="Jorgensen S.L."/>
            <person name="Zaremba-Niedzwiedzka K."/>
            <person name="Martijn J."/>
            <person name="Lind A.E."/>
            <person name="van Eijk R."/>
            <person name="Schleper C."/>
            <person name="Guy L."/>
            <person name="Ettema T.J."/>
        </authorList>
    </citation>
    <scope>NUCLEOTIDE SEQUENCE</scope>
</reference>
<gene>
    <name evidence="1" type="ORF">LCGC14_1389150</name>
</gene>
<evidence type="ECO:0000313" key="1">
    <source>
        <dbReference type="EMBL" id="KKM75545.1"/>
    </source>
</evidence>
<proteinExistence type="predicted"/>
<protein>
    <submittedName>
        <fullName evidence="1">Uncharacterized protein</fullName>
    </submittedName>
</protein>
<comment type="caution">
    <text evidence="1">The sequence shown here is derived from an EMBL/GenBank/DDBJ whole genome shotgun (WGS) entry which is preliminary data.</text>
</comment>
<dbReference type="EMBL" id="LAZR01008959">
    <property type="protein sequence ID" value="KKM75545.1"/>
    <property type="molecule type" value="Genomic_DNA"/>
</dbReference>
<name>A0A0F9MFZ7_9ZZZZ</name>
<accession>A0A0F9MFZ7</accession>
<sequence>MVQEEPKKERYIVEEVPTQTAIVIRDTETKEQFSIETALVKILNNQAAILEQIK</sequence>
<organism evidence="1">
    <name type="scientific">marine sediment metagenome</name>
    <dbReference type="NCBI Taxonomy" id="412755"/>
    <lineage>
        <taxon>unclassified sequences</taxon>
        <taxon>metagenomes</taxon>
        <taxon>ecological metagenomes</taxon>
    </lineage>
</organism>